<evidence type="ECO:0000259" key="1">
    <source>
        <dbReference type="Pfam" id="PF12705"/>
    </source>
</evidence>
<feature type="domain" description="PD-(D/E)XK endonuclease-like" evidence="1">
    <location>
        <begin position="10"/>
        <end position="265"/>
    </location>
</feature>
<protein>
    <recommendedName>
        <fullName evidence="1">PD-(D/E)XK endonuclease-like domain-containing protein</fullName>
    </recommendedName>
</protein>
<reference evidence="2 3" key="1">
    <citation type="journal article" date="2016" name="Nat. Commun.">
        <title>Thousands of microbial genomes shed light on interconnected biogeochemical processes in an aquifer system.</title>
        <authorList>
            <person name="Anantharaman K."/>
            <person name="Brown C.T."/>
            <person name="Hug L.A."/>
            <person name="Sharon I."/>
            <person name="Castelle C.J."/>
            <person name="Probst A.J."/>
            <person name="Thomas B.C."/>
            <person name="Singh A."/>
            <person name="Wilkins M.J."/>
            <person name="Karaoz U."/>
            <person name="Brodie E.L."/>
            <person name="Williams K.H."/>
            <person name="Hubbard S.S."/>
            <person name="Banfield J.F."/>
        </authorList>
    </citation>
    <scope>NUCLEOTIDE SEQUENCE [LARGE SCALE GENOMIC DNA]</scope>
</reference>
<name>A0A1F5JHH9_9BACT</name>
<dbReference type="EMBL" id="MFCP01000026">
    <property type="protein sequence ID" value="OGE27950.1"/>
    <property type="molecule type" value="Genomic_DNA"/>
</dbReference>
<sequence length="284" mass="32871">MNIPRTHCFSLGDFHDFDSCVFRFFVNHHLGKKYELAEGSPGQAVGSLLDLAIKKLHSSKAYDQPIEYLQNLVKAAEAEIRSEVEKKGKNSFYGAQLDFLTPEVAEKAKAVFKNYHQGISGQYRKMVSTPTTRKLKPFWEYVVAGQELLKIWGGPDSIEMGSDSLPEVVDYKYLQKGDESTAYLDMDLMPKVYTLLSAKELSDLGYQKIRFAVRLWHNPGNDSYYEEFDVSSMKNLEDFFKDKMERILRTGELSFCERDYCKACKSDKRREWIKELQKQGWIKD</sequence>
<dbReference type="Proteomes" id="UP000177555">
    <property type="component" value="Unassembled WGS sequence"/>
</dbReference>
<organism evidence="2 3">
    <name type="scientific">Candidatus Daviesbacteria bacterium RIFCSPHIGHO2_01_FULL_40_11</name>
    <dbReference type="NCBI Taxonomy" id="1797762"/>
    <lineage>
        <taxon>Bacteria</taxon>
        <taxon>Candidatus Daviesiibacteriota</taxon>
    </lineage>
</organism>
<accession>A0A1F5JHH9</accession>
<gene>
    <name evidence="2" type="ORF">A2867_02655</name>
</gene>
<evidence type="ECO:0000313" key="2">
    <source>
        <dbReference type="EMBL" id="OGE27950.1"/>
    </source>
</evidence>
<proteinExistence type="predicted"/>
<dbReference type="AlphaFoldDB" id="A0A1F5JHH9"/>
<dbReference type="Pfam" id="PF12705">
    <property type="entry name" value="PDDEXK_1"/>
    <property type="match status" value="1"/>
</dbReference>
<evidence type="ECO:0000313" key="3">
    <source>
        <dbReference type="Proteomes" id="UP000177555"/>
    </source>
</evidence>
<comment type="caution">
    <text evidence="2">The sequence shown here is derived from an EMBL/GenBank/DDBJ whole genome shotgun (WGS) entry which is preliminary data.</text>
</comment>
<dbReference type="InterPro" id="IPR038726">
    <property type="entry name" value="PDDEXK_AddAB-type"/>
</dbReference>